<organism evidence="1 2">
    <name type="scientific">Ancylostoma ceylanicum</name>
    <dbReference type="NCBI Taxonomy" id="53326"/>
    <lineage>
        <taxon>Eukaryota</taxon>
        <taxon>Metazoa</taxon>
        <taxon>Ecdysozoa</taxon>
        <taxon>Nematoda</taxon>
        <taxon>Chromadorea</taxon>
        <taxon>Rhabditida</taxon>
        <taxon>Rhabditina</taxon>
        <taxon>Rhabditomorpha</taxon>
        <taxon>Strongyloidea</taxon>
        <taxon>Ancylostomatidae</taxon>
        <taxon>Ancylostomatinae</taxon>
        <taxon>Ancylostoma</taxon>
    </lineage>
</organism>
<dbReference type="EMBL" id="JARK01000307">
    <property type="protein sequence ID" value="EYC38608.1"/>
    <property type="molecule type" value="Genomic_DNA"/>
</dbReference>
<protein>
    <submittedName>
        <fullName evidence="1">Uncharacterized protein</fullName>
    </submittedName>
</protein>
<comment type="caution">
    <text evidence="1">The sequence shown here is derived from an EMBL/GenBank/DDBJ whole genome shotgun (WGS) entry which is preliminary data.</text>
</comment>
<gene>
    <name evidence="1" type="primary">Acey_s0707.g1706</name>
    <name evidence="1" type="ORF">Y032_0707g1706</name>
</gene>
<keyword evidence="2" id="KW-1185">Reference proteome</keyword>
<evidence type="ECO:0000313" key="1">
    <source>
        <dbReference type="EMBL" id="EYC38608.1"/>
    </source>
</evidence>
<proteinExistence type="predicted"/>
<dbReference type="AlphaFoldDB" id="A0A016WHZ4"/>
<sequence>MPRKFLYPKLEIFVNLGKNSRSVEKTSPYDAVTCAIAISSYFLGIALTTTRDHARPRVVSKHLWQNRWNFATTQEHSKNST</sequence>
<accession>A0A016WHZ4</accession>
<reference evidence="2" key="1">
    <citation type="journal article" date="2015" name="Nat. Genet.">
        <title>The genome and transcriptome of the zoonotic hookworm Ancylostoma ceylanicum identify infection-specific gene families.</title>
        <authorList>
            <person name="Schwarz E.M."/>
            <person name="Hu Y."/>
            <person name="Antoshechkin I."/>
            <person name="Miller M.M."/>
            <person name="Sternberg P.W."/>
            <person name="Aroian R.V."/>
        </authorList>
    </citation>
    <scope>NUCLEOTIDE SEQUENCE</scope>
    <source>
        <strain evidence="2">HY135</strain>
    </source>
</reference>
<name>A0A016WHZ4_9BILA</name>
<evidence type="ECO:0000313" key="2">
    <source>
        <dbReference type="Proteomes" id="UP000024635"/>
    </source>
</evidence>
<dbReference type="Proteomes" id="UP000024635">
    <property type="component" value="Unassembled WGS sequence"/>
</dbReference>